<keyword evidence="2" id="KW-1185">Reference proteome</keyword>
<accession>A0A2W1BF66</accession>
<name>A0A2W1BF66_HELAM</name>
<dbReference type="Proteomes" id="UP000249218">
    <property type="component" value="Unassembled WGS sequence"/>
</dbReference>
<proteinExistence type="predicted"/>
<dbReference type="AlphaFoldDB" id="A0A2W1BF66"/>
<evidence type="ECO:0000313" key="1">
    <source>
        <dbReference type="EMBL" id="PZC72931.1"/>
    </source>
</evidence>
<dbReference type="EMBL" id="KZ150142">
    <property type="protein sequence ID" value="PZC72931.1"/>
    <property type="molecule type" value="Genomic_DNA"/>
</dbReference>
<dbReference type="OrthoDB" id="7460061at2759"/>
<organism evidence="1 2">
    <name type="scientific">Helicoverpa armigera</name>
    <name type="common">Cotton bollworm</name>
    <name type="synonym">Heliothis armigera</name>
    <dbReference type="NCBI Taxonomy" id="29058"/>
    <lineage>
        <taxon>Eukaryota</taxon>
        <taxon>Metazoa</taxon>
        <taxon>Ecdysozoa</taxon>
        <taxon>Arthropoda</taxon>
        <taxon>Hexapoda</taxon>
        <taxon>Insecta</taxon>
        <taxon>Pterygota</taxon>
        <taxon>Neoptera</taxon>
        <taxon>Endopterygota</taxon>
        <taxon>Lepidoptera</taxon>
        <taxon>Glossata</taxon>
        <taxon>Ditrysia</taxon>
        <taxon>Noctuoidea</taxon>
        <taxon>Noctuidae</taxon>
        <taxon>Heliothinae</taxon>
        <taxon>Helicoverpa</taxon>
    </lineage>
</organism>
<gene>
    <name evidence="1" type="primary">HaOG210338</name>
    <name evidence="1" type="ORF">B5X24_HaOG210338</name>
</gene>
<sequence length="334" mass="37937">MQHIISAILCASFIQAKPQNQAHYLSTYSNYMKPLTYFAPSPLYSPNVPSLYPESIASYYDGNRRTPDYSKFNSGPYALYPRANFREPKLLKPEAEPFSLDLDDVTNTQPEDSSSELDFAIENKAEVKEEDSDVSDSTYYEDLELTENFANYLRRRTHVEARSSVNDAAHQYNALLAVLLALAKAIRNACSNVDEVYDQIYATTVETYFKYGIHNAEKVAALMEEYIQRGNSRLSKIKKLKADLCDKELYCPPVIESRIKDAPLIYVKELEILEALAHLAKTYYSYLVEFNEAAQKGTVLAYLQTNKDRVKVYVMSVVNAVNHLTDKPVKCDGS</sequence>
<protein>
    <submittedName>
        <fullName evidence="1">Uncharacterized protein</fullName>
    </submittedName>
</protein>
<evidence type="ECO:0000313" key="2">
    <source>
        <dbReference type="Proteomes" id="UP000249218"/>
    </source>
</evidence>
<reference evidence="1 2" key="1">
    <citation type="journal article" date="2017" name="BMC Biol.">
        <title>Genomic innovations, transcriptional plasticity and gene loss underlying the evolution and divergence of two highly polyphagous and invasive Helicoverpa pest species.</title>
        <authorList>
            <person name="Pearce S.L."/>
            <person name="Clarke D.F."/>
            <person name="East P.D."/>
            <person name="Elfekih S."/>
            <person name="Gordon K.H."/>
            <person name="Jermiin L.S."/>
            <person name="McGaughran A."/>
            <person name="Oakeshott J.G."/>
            <person name="Papanikolaou A."/>
            <person name="Perera O.P."/>
            <person name="Rane R.V."/>
            <person name="Richards S."/>
            <person name="Tay W.T."/>
            <person name="Walsh T.K."/>
            <person name="Anderson A."/>
            <person name="Anderson C.J."/>
            <person name="Asgari S."/>
            <person name="Board P.G."/>
            <person name="Bretschneider A."/>
            <person name="Campbell P.M."/>
            <person name="Chertemps T."/>
            <person name="Christeller J.T."/>
            <person name="Coppin C.W."/>
            <person name="Downes S.J."/>
            <person name="Duan G."/>
            <person name="Farnsworth C.A."/>
            <person name="Good R.T."/>
            <person name="Han L.B."/>
            <person name="Han Y.C."/>
            <person name="Hatje K."/>
            <person name="Horne I."/>
            <person name="Huang Y.P."/>
            <person name="Hughes D.S."/>
            <person name="Jacquin-Joly E."/>
            <person name="James W."/>
            <person name="Jhangiani S."/>
            <person name="Kollmar M."/>
            <person name="Kuwar S.S."/>
            <person name="Li S."/>
            <person name="Liu N.Y."/>
            <person name="Maibeche M.T."/>
            <person name="Miller J.R."/>
            <person name="Montagne N."/>
            <person name="Perry T."/>
            <person name="Qu J."/>
            <person name="Song S.V."/>
            <person name="Sutton G.G."/>
            <person name="Vogel H."/>
            <person name="Walenz B.P."/>
            <person name="Xu W."/>
            <person name="Zhang H.J."/>
            <person name="Zou Z."/>
            <person name="Batterham P."/>
            <person name="Edwards O.R."/>
            <person name="Feyereisen R."/>
            <person name="Gibbs R.A."/>
            <person name="Heckel D.G."/>
            <person name="McGrath A."/>
            <person name="Robin C."/>
            <person name="Scherer S.E."/>
            <person name="Worley K.C."/>
            <person name="Wu Y.D."/>
        </authorList>
    </citation>
    <scope>NUCLEOTIDE SEQUENCE [LARGE SCALE GENOMIC DNA]</scope>
    <source>
        <strain evidence="1">Harm_GR_Male_#8</strain>
        <tissue evidence="1">Whole organism</tissue>
    </source>
</reference>